<keyword evidence="1" id="KW-0175">Coiled coil</keyword>
<protein>
    <submittedName>
        <fullName evidence="4">Uncharacterized protein</fullName>
    </submittedName>
</protein>
<proteinExistence type="predicted"/>
<feature type="compositionally biased region" description="Polar residues" evidence="2">
    <location>
        <begin position="1"/>
        <end position="14"/>
    </location>
</feature>
<gene>
    <name evidence="4" type="ORF">NEA10_03000</name>
</gene>
<keyword evidence="3" id="KW-1133">Transmembrane helix</keyword>
<name>A0ABY5AR56_9CYAN</name>
<evidence type="ECO:0000256" key="3">
    <source>
        <dbReference type="SAM" id="Phobius"/>
    </source>
</evidence>
<reference evidence="4" key="1">
    <citation type="submission" date="2022-06" db="EMBL/GenBank/DDBJ databases">
        <title>Genome sequence of Phormidium yuhuli AB48 isolated from an industrial photobioreactor environment.</title>
        <authorList>
            <person name="Qiu Y."/>
            <person name="Noonan A.J.C."/>
            <person name="Dofher K."/>
            <person name="Koch M."/>
            <person name="Kieft B."/>
            <person name="Lin X."/>
            <person name="Ziels R.M."/>
            <person name="Hallam S.J."/>
        </authorList>
    </citation>
    <scope>NUCLEOTIDE SEQUENCE</scope>
    <source>
        <strain evidence="4">AB48</strain>
    </source>
</reference>
<sequence>MHSTAAPSTPQGYPSGQGPIPSRPAVATASPTLSGFDRSSVTLALVTLSAGVLALLGISWALSRPCVLGECQRLLTVEANNRELLNELTESPSTETLVSAHEQLQGAEEQLQGIPPWSRYHRRSRELSESLQRRSQQLQAVRSPLGLAYQASLLSQNPPHRLEEWQRMEALWIEAIAQLEAIDPENPAYTLARGKLREYRQNLAAVQQRAILERRGAEQIEAAQLAAEMARTQESQARDVETWERAYSSWRTAITALMRVPAQTTAQRDARELFQSYGPHLSSAEQRHRREQVARRLHEQAVTLADEARIAQDAQEWDGAITKWRQAIGYAQQIPENTAYSDQSRPLLQAYTNALIQAIASQEISEAMSRAQGDLRRLCQGSPQICEYQVTRDRLQVKLLPDYVSRIQNLHRQANQQNNEAAKQQIDQHVRRLIDGLELVSLNTEIRLTVLNPEGEEIARFSGS</sequence>
<feature type="transmembrane region" description="Helical" evidence="3">
    <location>
        <begin position="41"/>
        <end position="62"/>
    </location>
</feature>
<keyword evidence="3" id="KW-0812">Transmembrane</keyword>
<accession>A0ABY5AR56</accession>
<keyword evidence="3" id="KW-0472">Membrane</keyword>
<dbReference type="EMBL" id="CP098611">
    <property type="protein sequence ID" value="USR91712.1"/>
    <property type="molecule type" value="Genomic_DNA"/>
</dbReference>
<evidence type="ECO:0000256" key="2">
    <source>
        <dbReference type="SAM" id="MobiDB-lite"/>
    </source>
</evidence>
<evidence type="ECO:0000313" key="5">
    <source>
        <dbReference type="Proteomes" id="UP001056708"/>
    </source>
</evidence>
<dbReference type="Proteomes" id="UP001056708">
    <property type="component" value="Chromosome"/>
</dbReference>
<feature type="region of interest" description="Disordered" evidence="2">
    <location>
        <begin position="1"/>
        <end position="29"/>
    </location>
</feature>
<evidence type="ECO:0000313" key="4">
    <source>
        <dbReference type="EMBL" id="USR91712.1"/>
    </source>
</evidence>
<evidence type="ECO:0000256" key="1">
    <source>
        <dbReference type="SAM" id="Coils"/>
    </source>
</evidence>
<feature type="coiled-coil region" evidence="1">
    <location>
        <begin position="404"/>
        <end position="432"/>
    </location>
</feature>
<organism evidence="4 5">
    <name type="scientific">Phormidium yuhuli AB48</name>
    <dbReference type="NCBI Taxonomy" id="2940671"/>
    <lineage>
        <taxon>Bacteria</taxon>
        <taxon>Bacillati</taxon>
        <taxon>Cyanobacteriota</taxon>
        <taxon>Cyanophyceae</taxon>
        <taxon>Oscillatoriophycideae</taxon>
        <taxon>Oscillatoriales</taxon>
        <taxon>Oscillatoriaceae</taxon>
        <taxon>Phormidium</taxon>
        <taxon>Phormidium yuhuli</taxon>
    </lineage>
</organism>
<dbReference type="RefSeq" id="WP_252663742.1">
    <property type="nucleotide sequence ID" value="NZ_CP098611.1"/>
</dbReference>
<keyword evidence="5" id="KW-1185">Reference proteome</keyword>